<evidence type="ECO:0000313" key="2">
    <source>
        <dbReference type="EMBL" id="RUS66447.1"/>
    </source>
</evidence>
<evidence type="ECO:0008006" key="4">
    <source>
        <dbReference type="Google" id="ProtNLM"/>
    </source>
</evidence>
<accession>A0A433SCH1</accession>
<proteinExistence type="predicted"/>
<gene>
    <name evidence="2" type="ORF">CUZ56_01726</name>
</gene>
<protein>
    <recommendedName>
        <fullName evidence="4">Type VI secretion system-associated protein TagO</fullName>
    </recommendedName>
</protein>
<dbReference type="Pfam" id="PF11319">
    <property type="entry name" value="VasI"/>
    <property type="match status" value="1"/>
</dbReference>
<organism evidence="2 3">
    <name type="scientific">Saezia sanguinis</name>
    <dbReference type="NCBI Taxonomy" id="1965230"/>
    <lineage>
        <taxon>Bacteria</taxon>
        <taxon>Pseudomonadati</taxon>
        <taxon>Pseudomonadota</taxon>
        <taxon>Betaproteobacteria</taxon>
        <taxon>Burkholderiales</taxon>
        <taxon>Saeziaceae</taxon>
        <taxon>Saezia</taxon>
    </lineage>
</organism>
<evidence type="ECO:0000313" key="3">
    <source>
        <dbReference type="Proteomes" id="UP000286947"/>
    </source>
</evidence>
<dbReference type="RefSeq" id="WP_126979941.1">
    <property type="nucleotide sequence ID" value="NZ_PQSP01000004.1"/>
</dbReference>
<reference evidence="2 3" key="1">
    <citation type="submission" date="2018-01" db="EMBL/GenBank/DDBJ databases">
        <title>Saezia sanguinis gen. nov., sp. nov., in the order Burkholderiales isolated from human blood.</title>
        <authorList>
            <person name="Medina-Pascual M.J."/>
            <person name="Valdezate S."/>
            <person name="Monzon S."/>
            <person name="Cuesta I."/>
            <person name="Carrasco G."/>
            <person name="Villalon P."/>
            <person name="Saez-Nieto J.A."/>
        </authorList>
    </citation>
    <scope>NUCLEOTIDE SEQUENCE [LARGE SCALE GENOMIC DNA]</scope>
    <source>
        <strain evidence="2 3">CNM695-12</strain>
    </source>
</reference>
<feature type="chain" id="PRO_5019330540" description="Type VI secretion system-associated protein TagO" evidence="1">
    <location>
        <begin position="20"/>
        <end position="232"/>
    </location>
</feature>
<keyword evidence="1" id="KW-0732">Signal</keyword>
<dbReference type="InterPro" id="IPR017738">
    <property type="entry name" value="T6SS-assoc_VCA0118"/>
</dbReference>
<keyword evidence="3" id="KW-1185">Reference proteome</keyword>
<feature type="signal peptide" evidence="1">
    <location>
        <begin position="1"/>
        <end position="19"/>
    </location>
</feature>
<name>A0A433SCH1_9BURK</name>
<evidence type="ECO:0000256" key="1">
    <source>
        <dbReference type="SAM" id="SignalP"/>
    </source>
</evidence>
<dbReference type="NCBIfam" id="TIGR03360">
    <property type="entry name" value="VI_minor_1"/>
    <property type="match status" value="1"/>
</dbReference>
<dbReference type="Proteomes" id="UP000286947">
    <property type="component" value="Unassembled WGS sequence"/>
</dbReference>
<dbReference type="OrthoDB" id="7831428at2"/>
<dbReference type="AlphaFoldDB" id="A0A433SCH1"/>
<comment type="caution">
    <text evidence="2">The sequence shown here is derived from an EMBL/GenBank/DDBJ whole genome shotgun (WGS) entry which is preliminary data.</text>
</comment>
<dbReference type="EMBL" id="PQSP01000004">
    <property type="protein sequence ID" value="RUS66447.1"/>
    <property type="molecule type" value="Genomic_DNA"/>
</dbReference>
<sequence length="232" mass="24837" precursor="true">MKKTLTITLLALLPLAASAQPAAGTTPAGAAPASTTLTLQDCTQIRSSLERLACFDKVAGTPAVIDAGRPAISTSPQHSPIMQLVQNNEANRPAEDSRFIISEAPEPDGGTQVVISAPALGSIPPRPYLTVSCLTNITRLQFVTAQPVQRNVIRVRLLIDGKPIGPQSTWQVMHSGEVVDAGRGLHAIDLVRRLGYGQRLSVESDEELLNGLVFDTTGLAQHINREREACHW</sequence>